<evidence type="ECO:0000313" key="10">
    <source>
        <dbReference type="EMBL" id="KAJ9574519.1"/>
    </source>
</evidence>
<keyword evidence="11" id="KW-1185">Reference proteome</keyword>
<comment type="similarity">
    <text evidence="2">Belongs to the peptidase S54 family.</text>
</comment>
<comment type="subcellular location">
    <subcellularLocation>
        <location evidence="1">Membrane</location>
        <topology evidence="1">Multi-pass membrane protein</topology>
    </subcellularLocation>
</comment>
<reference evidence="10" key="1">
    <citation type="journal article" date="2023" name="IScience">
        <title>Live-bearing cockroach genome reveals convergent evolutionary mechanisms linked to viviparity in insects and beyond.</title>
        <authorList>
            <person name="Fouks B."/>
            <person name="Harrison M.C."/>
            <person name="Mikhailova A.A."/>
            <person name="Marchal E."/>
            <person name="English S."/>
            <person name="Carruthers M."/>
            <person name="Jennings E.C."/>
            <person name="Chiamaka E.L."/>
            <person name="Frigard R.A."/>
            <person name="Pippel M."/>
            <person name="Attardo G.M."/>
            <person name="Benoit J.B."/>
            <person name="Bornberg-Bauer E."/>
            <person name="Tobe S.S."/>
        </authorList>
    </citation>
    <scope>NUCLEOTIDE SEQUENCE</scope>
    <source>
        <strain evidence="10">Stay&amp;Tobe</strain>
    </source>
</reference>
<keyword evidence="4 8" id="KW-0812">Transmembrane</keyword>
<comment type="caution">
    <text evidence="10">The sequence shown here is derived from an EMBL/GenBank/DDBJ whole genome shotgun (WGS) entry which is preliminary data.</text>
</comment>
<evidence type="ECO:0000313" key="11">
    <source>
        <dbReference type="Proteomes" id="UP001233999"/>
    </source>
</evidence>
<dbReference type="FunFam" id="1.20.1540.10:FF:000008">
    <property type="entry name" value="RHOMBOID-like protein 13"/>
    <property type="match status" value="1"/>
</dbReference>
<evidence type="ECO:0000259" key="9">
    <source>
        <dbReference type="Pfam" id="PF01694"/>
    </source>
</evidence>
<dbReference type="GO" id="GO:0004252">
    <property type="term" value="F:serine-type endopeptidase activity"/>
    <property type="evidence" value="ECO:0007669"/>
    <property type="project" value="InterPro"/>
</dbReference>
<dbReference type="SUPFAM" id="SSF144091">
    <property type="entry name" value="Rhomboid-like"/>
    <property type="match status" value="1"/>
</dbReference>
<organism evidence="10 11">
    <name type="scientific">Diploptera punctata</name>
    <name type="common">Pacific beetle cockroach</name>
    <dbReference type="NCBI Taxonomy" id="6984"/>
    <lineage>
        <taxon>Eukaryota</taxon>
        <taxon>Metazoa</taxon>
        <taxon>Ecdysozoa</taxon>
        <taxon>Arthropoda</taxon>
        <taxon>Hexapoda</taxon>
        <taxon>Insecta</taxon>
        <taxon>Pterygota</taxon>
        <taxon>Neoptera</taxon>
        <taxon>Polyneoptera</taxon>
        <taxon>Dictyoptera</taxon>
        <taxon>Blattodea</taxon>
        <taxon>Blaberoidea</taxon>
        <taxon>Blaberidae</taxon>
        <taxon>Diplopterinae</taxon>
        <taxon>Diploptera</taxon>
    </lineage>
</organism>
<dbReference type="Pfam" id="PF01694">
    <property type="entry name" value="Rhomboid"/>
    <property type="match status" value="1"/>
</dbReference>
<name>A0AAD7Z5L3_DIPPU</name>
<dbReference type="Proteomes" id="UP001233999">
    <property type="component" value="Unassembled WGS sequence"/>
</dbReference>
<evidence type="ECO:0000256" key="6">
    <source>
        <dbReference type="ARBA" id="ARBA00022989"/>
    </source>
</evidence>
<sequence length="205" mass="22903">IALLFIGVIKVPWEKREVCISAEAIIKQRDYRRLFLSIVEHGSDMHLYYNMISFLVKGRSLERRYGSTNFAFLLVMISALTSAMYVGLGAGLAKFLQDDYYMMSCAIGFSGVIFALKVLTSSEQPNGSEYIAGMWIPKKYAAWVELLIIHLLVPNASFMGHLAGILAGLVYTSTPIGTIMDEFIVSITGEPIIHYRPSAYGWNIN</sequence>
<feature type="domain" description="Peptidase S54 rhomboid" evidence="9">
    <location>
        <begin position="30"/>
        <end position="172"/>
    </location>
</feature>
<evidence type="ECO:0000256" key="4">
    <source>
        <dbReference type="ARBA" id="ARBA00022692"/>
    </source>
</evidence>
<evidence type="ECO:0000256" key="8">
    <source>
        <dbReference type="SAM" id="Phobius"/>
    </source>
</evidence>
<keyword evidence="7 8" id="KW-0472">Membrane</keyword>
<dbReference type="InterPro" id="IPR035952">
    <property type="entry name" value="Rhomboid-like_sf"/>
</dbReference>
<keyword evidence="5" id="KW-0378">Hydrolase</keyword>
<reference evidence="10" key="2">
    <citation type="submission" date="2023-05" db="EMBL/GenBank/DDBJ databases">
        <authorList>
            <person name="Fouks B."/>
        </authorList>
    </citation>
    <scope>NUCLEOTIDE SEQUENCE</scope>
    <source>
        <strain evidence="10">Stay&amp;Tobe</strain>
        <tissue evidence="10">Testes</tissue>
    </source>
</reference>
<dbReference type="Gene3D" id="1.20.1540.10">
    <property type="entry name" value="Rhomboid-like"/>
    <property type="match status" value="1"/>
</dbReference>
<dbReference type="PANTHER" id="PTHR43066">
    <property type="entry name" value="RHOMBOID-RELATED PROTEIN"/>
    <property type="match status" value="1"/>
</dbReference>
<dbReference type="InterPro" id="IPR022764">
    <property type="entry name" value="Peptidase_S54_rhomboid_dom"/>
</dbReference>
<keyword evidence="6 8" id="KW-1133">Transmembrane helix</keyword>
<dbReference type="AlphaFoldDB" id="A0AAD7Z5L3"/>
<feature type="transmembrane region" description="Helical" evidence="8">
    <location>
        <begin position="100"/>
        <end position="119"/>
    </location>
</feature>
<accession>A0AAD7Z5L3</accession>
<keyword evidence="3" id="KW-0645">Protease</keyword>
<dbReference type="PANTHER" id="PTHR43066:SF1">
    <property type="entry name" value="RHOMBOID PROTEIN 2"/>
    <property type="match status" value="1"/>
</dbReference>
<feature type="non-terminal residue" evidence="10">
    <location>
        <position position="205"/>
    </location>
</feature>
<gene>
    <name evidence="10" type="ORF">L9F63_008313</name>
</gene>
<evidence type="ECO:0000256" key="1">
    <source>
        <dbReference type="ARBA" id="ARBA00004141"/>
    </source>
</evidence>
<evidence type="ECO:0000256" key="3">
    <source>
        <dbReference type="ARBA" id="ARBA00022670"/>
    </source>
</evidence>
<dbReference type="EMBL" id="JASPKZ010010281">
    <property type="protein sequence ID" value="KAJ9574519.1"/>
    <property type="molecule type" value="Genomic_DNA"/>
</dbReference>
<feature type="transmembrane region" description="Helical" evidence="8">
    <location>
        <begin position="140"/>
        <end position="171"/>
    </location>
</feature>
<dbReference type="GO" id="GO:0016020">
    <property type="term" value="C:membrane"/>
    <property type="evidence" value="ECO:0007669"/>
    <property type="project" value="UniProtKB-SubCell"/>
</dbReference>
<evidence type="ECO:0000256" key="5">
    <source>
        <dbReference type="ARBA" id="ARBA00022801"/>
    </source>
</evidence>
<feature type="transmembrane region" description="Helical" evidence="8">
    <location>
        <begin position="69"/>
        <end position="88"/>
    </location>
</feature>
<evidence type="ECO:0000256" key="2">
    <source>
        <dbReference type="ARBA" id="ARBA00009045"/>
    </source>
</evidence>
<dbReference type="GO" id="GO:0006508">
    <property type="term" value="P:proteolysis"/>
    <property type="evidence" value="ECO:0007669"/>
    <property type="project" value="UniProtKB-KW"/>
</dbReference>
<protein>
    <recommendedName>
        <fullName evidence="9">Peptidase S54 rhomboid domain-containing protein</fullName>
    </recommendedName>
</protein>
<proteinExistence type="inferred from homology"/>
<evidence type="ECO:0000256" key="7">
    <source>
        <dbReference type="ARBA" id="ARBA00023136"/>
    </source>
</evidence>